<evidence type="ECO:0000313" key="2">
    <source>
        <dbReference type="Proteomes" id="UP000827092"/>
    </source>
</evidence>
<dbReference type="Gene3D" id="3.90.320.10">
    <property type="match status" value="1"/>
</dbReference>
<comment type="caution">
    <text evidence="1">The sequence shown here is derived from an EMBL/GenBank/DDBJ whole genome shotgun (WGS) entry which is preliminary data.</text>
</comment>
<organism evidence="1 2">
    <name type="scientific">Oedothorax gibbosus</name>
    <dbReference type="NCBI Taxonomy" id="931172"/>
    <lineage>
        <taxon>Eukaryota</taxon>
        <taxon>Metazoa</taxon>
        <taxon>Ecdysozoa</taxon>
        <taxon>Arthropoda</taxon>
        <taxon>Chelicerata</taxon>
        <taxon>Arachnida</taxon>
        <taxon>Araneae</taxon>
        <taxon>Araneomorphae</taxon>
        <taxon>Entelegynae</taxon>
        <taxon>Araneoidea</taxon>
        <taxon>Linyphiidae</taxon>
        <taxon>Erigoninae</taxon>
        <taxon>Oedothorax</taxon>
    </lineage>
</organism>
<dbReference type="InterPro" id="IPR011335">
    <property type="entry name" value="Restrct_endonuc-II-like"/>
</dbReference>
<reference evidence="1 2" key="1">
    <citation type="journal article" date="2022" name="Nat. Ecol. Evol.">
        <title>A masculinizing supergene underlies an exaggerated male reproductive morph in a spider.</title>
        <authorList>
            <person name="Hendrickx F."/>
            <person name="De Corte Z."/>
            <person name="Sonet G."/>
            <person name="Van Belleghem S.M."/>
            <person name="Kostlbacher S."/>
            <person name="Vangestel C."/>
        </authorList>
    </citation>
    <scope>NUCLEOTIDE SEQUENCE [LARGE SCALE GENOMIC DNA]</scope>
    <source>
        <strain evidence="1">W744_W776</strain>
    </source>
</reference>
<sequence length="171" mass="20085">MEKEASRPYKLNKRAKGQIYRRIACQTLEVRNKRPCTIQTENEIEMDEKLKYRKKNQATADKFYGPEAAVEKEPDIPEKDLVQKMKDILEELRRSCPTAKQSREIERKTIGQSENPAWKEERLQRLTASVFGRVVRMRKTTKCHNAVKDILFPSDITTRSILYGRNNKSRV</sequence>
<dbReference type="Proteomes" id="UP000827092">
    <property type="component" value="Unassembled WGS sequence"/>
</dbReference>
<dbReference type="EMBL" id="JAFNEN010000211">
    <property type="protein sequence ID" value="KAG8189589.1"/>
    <property type="molecule type" value="Genomic_DNA"/>
</dbReference>
<proteinExistence type="predicted"/>
<dbReference type="GO" id="GO:0006281">
    <property type="term" value="P:DNA repair"/>
    <property type="evidence" value="ECO:0007669"/>
    <property type="project" value="UniProtKB-ARBA"/>
</dbReference>
<dbReference type="SUPFAM" id="SSF52980">
    <property type="entry name" value="Restriction endonuclease-like"/>
    <property type="match status" value="1"/>
</dbReference>
<dbReference type="AlphaFoldDB" id="A0AAV6UZD5"/>
<keyword evidence="2" id="KW-1185">Reference proteome</keyword>
<evidence type="ECO:0000313" key="1">
    <source>
        <dbReference type="EMBL" id="KAG8189589.1"/>
    </source>
</evidence>
<protein>
    <submittedName>
        <fullName evidence="1">Uncharacterized protein</fullName>
    </submittedName>
</protein>
<gene>
    <name evidence="1" type="ORF">JTE90_023657</name>
</gene>
<accession>A0AAV6UZD5</accession>
<name>A0AAV6UZD5_9ARAC</name>
<dbReference type="InterPro" id="IPR011604">
    <property type="entry name" value="PDDEXK-like_dom_sf"/>
</dbReference>